<evidence type="ECO:0000256" key="1">
    <source>
        <dbReference type="SAM" id="Phobius"/>
    </source>
</evidence>
<keyword evidence="3" id="KW-1185">Reference proteome</keyword>
<gene>
    <name evidence="2" type="ORF">OCV65_01380</name>
</gene>
<name>A0ABT2S2S9_9FIRM</name>
<dbReference type="Proteomes" id="UP001207605">
    <property type="component" value="Unassembled WGS sequence"/>
</dbReference>
<evidence type="ECO:0000313" key="2">
    <source>
        <dbReference type="EMBL" id="MCU6698896.1"/>
    </source>
</evidence>
<protein>
    <submittedName>
        <fullName evidence="2">Uncharacterized protein</fullName>
    </submittedName>
</protein>
<dbReference type="EMBL" id="JAOQJV010000001">
    <property type="protein sequence ID" value="MCU6698896.1"/>
    <property type="molecule type" value="Genomic_DNA"/>
</dbReference>
<keyword evidence="1" id="KW-1133">Transmembrane helix</keyword>
<accession>A0ABT2S2S9</accession>
<dbReference type="RefSeq" id="WP_199665563.1">
    <property type="nucleotide sequence ID" value="NZ_JAOQJV010000001.1"/>
</dbReference>
<evidence type="ECO:0000313" key="3">
    <source>
        <dbReference type="Proteomes" id="UP001207605"/>
    </source>
</evidence>
<reference evidence="2 3" key="1">
    <citation type="journal article" date="2021" name="ISME Commun">
        <title>Automated analysis of genomic sequences facilitates high-throughput and comprehensive description of bacteria.</title>
        <authorList>
            <person name="Hitch T.C.A."/>
        </authorList>
    </citation>
    <scope>NUCLEOTIDE SEQUENCE [LARGE SCALE GENOMIC DNA]</scope>
    <source>
        <strain evidence="2 3">Sanger_02</strain>
    </source>
</reference>
<organism evidence="2 3">
    <name type="scientific">Dorea ammoniilytica</name>
    <dbReference type="NCBI Taxonomy" id="2981788"/>
    <lineage>
        <taxon>Bacteria</taxon>
        <taxon>Bacillati</taxon>
        <taxon>Bacillota</taxon>
        <taxon>Clostridia</taxon>
        <taxon>Lachnospirales</taxon>
        <taxon>Lachnospiraceae</taxon>
        <taxon>Dorea</taxon>
    </lineage>
</organism>
<keyword evidence="1" id="KW-0812">Transmembrane</keyword>
<keyword evidence="1" id="KW-0472">Membrane</keyword>
<proteinExistence type="predicted"/>
<comment type="caution">
    <text evidence="2">The sequence shown here is derived from an EMBL/GenBank/DDBJ whole genome shotgun (WGS) entry which is preliminary data.</text>
</comment>
<sequence length="46" mass="5432">MRRVTGFILFWMAMGMIVNMLLPNLFVQILCICLCILIGYELYRCD</sequence>
<feature type="transmembrane region" description="Helical" evidence="1">
    <location>
        <begin position="25"/>
        <end position="43"/>
    </location>
</feature>